<dbReference type="OrthoDB" id="240994at2157"/>
<name>A0A1I6L1E6_9EURY</name>
<accession>A0A1I6L1E6</accession>
<reference evidence="1 2" key="1">
    <citation type="submission" date="2016-10" db="EMBL/GenBank/DDBJ databases">
        <authorList>
            <person name="de Groot N.N."/>
        </authorList>
    </citation>
    <scope>NUCLEOTIDE SEQUENCE [LARGE SCALE GENOMIC DNA]</scope>
    <source>
        <strain evidence="1 2">CGMCC 1.10457</strain>
    </source>
</reference>
<sequence length="118" mass="13144">MSGPYAENSIVMDIETGQVEPCLQFEPDGLPGDQWLHRRVEFEVDLDHAGVIDRYALPESNEYEVRIVEVPPGEELRLGDVAALHGRSGGGDLVEVLGRDSIPKEWVNNVILLSDYIE</sequence>
<dbReference type="AlphaFoldDB" id="A0A1I6L1E6"/>
<dbReference type="EMBL" id="FOZK01000002">
    <property type="protein sequence ID" value="SFR97284.1"/>
    <property type="molecule type" value="Genomic_DNA"/>
</dbReference>
<protein>
    <submittedName>
        <fullName evidence="1">Uncharacterized protein</fullName>
    </submittedName>
</protein>
<gene>
    <name evidence="1" type="ORF">SAMN05216559_1825</name>
</gene>
<organism evidence="1 2">
    <name type="scientific">Halomicrobium zhouii</name>
    <dbReference type="NCBI Taxonomy" id="767519"/>
    <lineage>
        <taxon>Archaea</taxon>
        <taxon>Methanobacteriati</taxon>
        <taxon>Methanobacteriota</taxon>
        <taxon>Stenosarchaea group</taxon>
        <taxon>Halobacteria</taxon>
        <taxon>Halobacteriales</taxon>
        <taxon>Haloarculaceae</taxon>
        <taxon>Halomicrobium</taxon>
    </lineage>
</organism>
<evidence type="ECO:0000313" key="2">
    <source>
        <dbReference type="Proteomes" id="UP000199062"/>
    </source>
</evidence>
<dbReference type="Proteomes" id="UP000199062">
    <property type="component" value="Unassembled WGS sequence"/>
</dbReference>
<proteinExistence type="predicted"/>
<keyword evidence="2" id="KW-1185">Reference proteome</keyword>
<evidence type="ECO:0000313" key="1">
    <source>
        <dbReference type="EMBL" id="SFR97284.1"/>
    </source>
</evidence>
<dbReference type="RefSeq" id="WP_089816051.1">
    <property type="nucleotide sequence ID" value="NZ_FOZK01000002.1"/>
</dbReference>